<organism evidence="2 3">
    <name type="scientific">Amnibacterium soli</name>
    <dbReference type="NCBI Taxonomy" id="1282736"/>
    <lineage>
        <taxon>Bacteria</taxon>
        <taxon>Bacillati</taxon>
        <taxon>Actinomycetota</taxon>
        <taxon>Actinomycetes</taxon>
        <taxon>Micrococcales</taxon>
        <taxon>Microbacteriaceae</taxon>
        <taxon>Amnibacterium</taxon>
    </lineage>
</organism>
<dbReference type="RefSeq" id="WP_345480342.1">
    <property type="nucleotide sequence ID" value="NZ_BAABLP010000002.1"/>
</dbReference>
<name>A0ABP8Z1C5_9MICO</name>
<protein>
    <recommendedName>
        <fullName evidence="4">ABC transporter substrate-binding protein</fullName>
    </recommendedName>
</protein>
<keyword evidence="1" id="KW-0732">Signal</keyword>
<keyword evidence="3" id="KW-1185">Reference proteome</keyword>
<evidence type="ECO:0008006" key="4">
    <source>
        <dbReference type="Google" id="ProtNLM"/>
    </source>
</evidence>
<reference evidence="3" key="1">
    <citation type="journal article" date="2019" name="Int. J. Syst. Evol. Microbiol.">
        <title>The Global Catalogue of Microorganisms (GCM) 10K type strain sequencing project: providing services to taxonomists for standard genome sequencing and annotation.</title>
        <authorList>
            <consortium name="The Broad Institute Genomics Platform"/>
            <consortium name="The Broad Institute Genome Sequencing Center for Infectious Disease"/>
            <person name="Wu L."/>
            <person name="Ma J."/>
        </authorList>
    </citation>
    <scope>NUCLEOTIDE SEQUENCE [LARGE SCALE GENOMIC DNA]</scope>
    <source>
        <strain evidence="3">JCM 19015</strain>
    </source>
</reference>
<dbReference type="Proteomes" id="UP001500121">
    <property type="component" value="Unassembled WGS sequence"/>
</dbReference>
<accession>A0ABP8Z1C5</accession>
<sequence length="57" mass="5717">MGKVLVFLVGLLAGAALAHVASRTPAGARVFAVVNGAADEFASAVSDSYRARLAEGN</sequence>
<feature type="chain" id="PRO_5046139778" description="ABC transporter substrate-binding protein" evidence="1">
    <location>
        <begin position="19"/>
        <end position="57"/>
    </location>
</feature>
<comment type="caution">
    <text evidence="2">The sequence shown here is derived from an EMBL/GenBank/DDBJ whole genome shotgun (WGS) entry which is preliminary data.</text>
</comment>
<evidence type="ECO:0000313" key="3">
    <source>
        <dbReference type="Proteomes" id="UP001500121"/>
    </source>
</evidence>
<evidence type="ECO:0000313" key="2">
    <source>
        <dbReference type="EMBL" id="GAA4743633.1"/>
    </source>
</evidence>
<gene>
    <name evidence="2" type="ORF">GCM10025783_14030</name>
</gene>
<feature type="signal peptide" evidence="1">
    <location>
        <begin position="1"/>
        <end position="18"/>
    </location>
</feature>
<dbReference type="EMBL" id="BAABLP010000002">
    <property type="protein sequence ID" value="GAA4743633.1"/>
    <property type="molecule type" value="Genomic_DNA"/>
</dbReference>
<evidence type="ECO:0000256" key="1">
    <source>
        <dbReference type="SAM" id="SignalP"/>
    </source>
</evidence>
<proteinExistence type="predicted"/>